<organism evidence="4 5">
    <name type="scientific">Mycoplasma haematolamae (strain Purdue)</name>
    <dbReference type="NCBI Taxonomy" id="1212765"/>
    <lineage>
        <taxon>Bacteria</taxon>
        <taxon>Bacillati</taxon>
        <taxon>Mycoplasmatota</taxon>
        <taxon>Mollicutes</taxon>
        <taxon>Mycoplasmataceae</taxon>
        <taxon>Mycoplasma</taxon>
    </lineage>
</organism>
<keyword evidence="5" id="KW-1185">Reference proteome</keyword>
<feature type="compositionally biased region" description="Basic and acidic residues" evidence="2">
    <location>
        <begin position="191"/>
        <end position="201"/>
    </location>
</feature>
<proteinExistence type="predicted"/>
<keyword evidence="1" id="KW-0175">Coiled coil</keyword>
<dbReference type="Proteomes" id="UP000006502">
    <property type="component" value="Chromosome"/>
</dbReference>
<feature type="coiled-coil region" evidence="1">
    <location>
        <begin position="82"/>
        <end position="123"/>
    </location>
</feature>
<dbReference type="OrthoDB" id="403447at2"/>
<dbReference type="HOGENOM" id="CLU_1282039_0_0_14"/>
<dbReference type="EMBL" id="CP003731">
    <property type="protein sequence ID" value="AFO52237.1"/>
    <property type="molecule type" value="Genomic_DNA"/>
</dbReference>
<reference evidence="5" key="2">
    <citation type="submission" date="2012-07" db="EMBL/GenBank/DDBJ databases">
        <title>Complete genome sequence of 'Candidatus Mycoplasma haemolamae'.</title>
        <authorList>
            <person name="Guimaraes A.M.S."/>
            <person name="Toth B."/>
            <person name="Santos A.P."/>
            <person name="Nascimento N.C."/>
            <person name="Sojka J.E."/>
            <person name="Messick J.B."/>
        </authorList>
    </citation>
    <scope>NUCLEOTIDE SEQUENCE [LARGE SCALE GENOMIC DNA]</scope>
    <source>
        <strain evidence="5">Purdue</strain>
    </source>
</reference>
<name>I7C6S6_MYCHA</name>
<evidence type="ECO:0000313" key="4">
    <source>
        <dbReference type="EMBL" id="AFO52237.1"/>
    </source>
</evidence>
<dbReference type="PATRIC" id="fig|1212765.3.peg.743"/>
<feature type="signal peptide" evidence="3">
    <location>
        <begin position="1"/>
        <end position="24"/>
    </location>
</feature>
<feature type="region of interest" description="Disordered" evidence="2">
    <location>
        <begin position="169"/>
        <end position="215"/>
    </location>
</feature>
<keyword evidence="3" id="KW-0732">Signal</keyword>
<evidence type="ECO:0000256" key="3">
    <source>
        <dbReference type="SAM" id="SignalP"/>
    </source>
</evidence>
<dbReference type="AlphaFoldDB" id="I7C6S6"/>
<feature type="compositionally biased region" description="Polar residues" evidence="2">
    <location>
        <begin position="169"/>
        <end position="187"/>
    </location>
</feature>
<feature type="chain" id="PRO_5003708108" evidence="3">
    <location>
        <begin position="25"/>
        <end position="215"/>
    </location>
</feature>
<dbReference type="STRING" id="1212765.MHLP_03285"/>
<evidence type="ECO:0000256" key="2">
    <source>
        <dbReference type="SAM" id="MobiDB-lite"/>
    </source>
</evidence>
<protein>
    <submittedName>
        <fullName evidence="4">Uncharacterized protein</fullName>
    </submittedName>
</protein>
<accession>I7C6S6</accession>
<gene>
    <name evidence="4" type="ordered locus">MHLP_03285</name>
</gene>
<reference evidence="4 5" key="1">
    <citation type="journal article" date="2012" name="J. Bacteriol.">
        <title>Genome Sequence of "Candidatus Mycoplasma haemolamae" Strain Purdue, a Red Blood Cell Pathogen of Alpacas (Vicugna pacos) and Llamas (Lama glama).</title>
        <authorList>
            <person name="Guimaraes A.M."/>
            <person name="Toth B."/>
            <person name="Santos A.P."/>
            <person name="do Nascimento N.C."/>
            <person name="Kritchevsky J.E."/>
            <person name="Messick J.B."/>
        </authorList>
    </citation>
    <scope>NUCLEOTIDE SEQUENCE [LARGE SCALE GENOMIC DNA]</scope>
    <source>
        <strain evidence="4 5">Purdue</strain>
    </source>
</reference>
<dbReference type="KEGG" id="mhl:MHLP_03285"/>
<evidence type="ECO:0000313" key="5">
    <source>
        <dbReference type="Proteomes" id="UP000006502"/>
    </source>
</evidence>
<sequence>MFTFAKFISSSLAFLTVGSTGAIVAPVALDSSIYRPTKKLKSRLVLQPFTSSEQELKDRLDELKSKFTLALKVTEAAKNLKHKKMKDKFEEIKQKEESLKDKYEELTKKIEKLSKLLKQQSTESMKKLYMQSAISLLEAYEGYFQKLTEHFESQKKTILEIVCTIDKTQASSQDPKNPQETQSNQPCATEEWLKQLKENPRAETASAPPRRSFSI</sequence>
<evidence type="ECO:0000256" key="1">
    <source>
        <dbReference type="SAM" id="Coils"/>
    </source>
</evidence>